<proteinExistence type="predicted"/>
<sequence>MARAVILQHVAFEGPAALLPWLQQQGFDIEIVALYDAQPLPAVGTFDWLLILGGPMSAADHATYPWLAAEKTLIRDAVQHGCTVVGICLGAQLIATALGGLLVPGACREIGWFPVQPTIDCPPDIALLFRDMPKVLHWHSDTFTLPDGACHLLASEACANQAFLIGDRVLGLQCHLESDAATVAGLCGHCRDDLAPGEWVQSISELVAGAAQVEGLHERLNALLALLPYRPADPQPA</sequence>
<name>A0ABT0E907_9GAMM</name>
<accession>A0ABT0E907</accession>
<evidence type="ECO:0000313" key="2">
    <source>
        <dbReference type="EMBL" id="MCK0538107.1"/>
    </source>
</evidence>
<evidence type="ECO:0000313" key="3">
    <source>
        <dbReference type="Proteomes" id="UP001165524"/>
    </source>
</evidence>
<dbReference type="InterPro" id="IPR029062">
    <property type="entry name" value="Class_I_gatase-like"/>
</dbReference>
<dbReference type="Pfam" id="PF00117">
    <property type="entry name" value="GATase"/>
    <property type="match status" value="1"/>
</dbReference>
<keyword evidence="2" id="KW-0315">Glutamine amidotransferase</keyword>
<dbReference type="RefSeq" id="WP_246952399.1">
    <property type="nucleotide sequence ID" value="NZ_JALKII010000006.1"/>
</dbReference>
<dbReference type="Proteomes" id="UP001165524">
    <property type="component" value="Unassembled WGS sequence"/>
</dbReference>
<organism evidence="2 3">
    <name type="scientific">Alcanivorax quisquiliarum</name>
    <dbReference type="NCBI Taxonomy" id="2933565"/>
    <lineage>
        <taxon>Bacteria</taxon>
        <taxon>Pseudomonadati</taxon>
        <taxon>Pseudomonadota</taxon>
        <taxon>Gammaproteobacteria</taxon>
        <taxon>Oceanospirillales</taxon>
        <taxon>Alcanivoracaceae</taxon>
        <taxon>Alcanivorax</taxon>
    </lineage>
</organism>
<dbReference type="InterPro" id="IPR044992">
    <property type="entry name" value="ChyE-like"/>
</dbReference>
<dbReference type="PANTHER" id="PTHR42695">
    <property type="entry name" value="GLUTAMINE AMIDOTRANSFERASE YLR126C-RELATED"/>
    <property type="match status" value="1"/>
</dbReference>
<gene>
    <name evidence="2" type="ORF">MU846_10335</name>
</gene>
<dbReference type="PROSITE" id="PS51273">
    <property type="entry name" value="GATASE_TYPE_1"/>
    <property type="match status" value="1"/>
</dbReference>
<dbReference type="Gene3D" id="3.40.50.880">
    <property type="match status" value="1"/>
</dbReference>
<dbReference type="PANTHER" id="PTHR42695:SF5">
    <property type="entry name" value="GLUTAMINE AMIDOTRANSFERASE YLR126C-RELATED"/>
    <property type="match status" value="1"/>
</dbReference>
<dbReference type="CDD" id="cd01741">
    <property type="entry name" value="GATase1_1"/>
    <property type="match status" value="1"/>
</dbReference>
<protein>
    <submittedName>
        <fullName evidence="2">Type 1 glutamine amidotransferase</fullName>
    </submittedName>
</protein>
<dbReference type="EMBL" id="JALKII010000006">
    <property type="protein sequence ID" value="MCK0538107.1"/>
    <property type="molecule type" value="Genomic_DNA"/>
</dbReference>
<keyword evidence="3" id="KW-1185">Reference proteome</keyword>
<dbReference type="SUPFAM" id="SSF52317">
    <property type="entry name" value="Class I glutamine amidotransferase-like"/>
    <property type="match status" value="1"/>
</dbReference>
<comment type="caution">
    <text evidence="2">The sequence shown here is derived from an EMBL/GenBank/DDBJ whole genome shotgun (WGS) entry which is preliminary data.</text>
</comment>
<evidence type="ECO:0000259" key="1">
    <source>
        <dbReference type="Pfam" id="PF00117"/>
    </source>
</evidence>
<dbReference type="InterPro" id="IPR017926">
    <property type="entry name" value="GATASE"/>
</dbReference>
<feature type="domain" description="Glutamine amidotransferase" evidence="1">
    <location>
        <begin position="23"/>
        <end position="179"/>
    </location>
</feature>
<reference evidence="2" key="1">
    <citation type="submission" date="2022-04" db="EMBL/GenBank/DDBJ databases">
        <title>Alcanivorax sp. CY1518 draft genome sequence.</title>
        <authorList>
            <person name="Zhao G."/>
            <person name="An M."/>
        </authorList>
    </citation>
    <scope>NUCLEOTIDE SEQUENCE</scope>
    <source>
        <strain evidence="2">CY1518</strain>
    </source>
</reference>